<gene>
    <name evidence="2" type="ORF">K3T81_04550</name>
</gene>
<feature type="region of interest" description="Disordered" evidence="1">
    <location>
        <begin position="1"/>
        <end position="52"/>
    </location>
</feature>
<evidence type="ECO:0000313" key="2">
    <source>
        <dbReference type="EMBL" id="MCG3418415.1"/>
    </source>
</evidence>
<dbReference type="EMBL" id="JAIFZM010000003">
    <property type="protein sequence ID" value="MCG3418415.1"/>
    <property type="molecule type" value="Genomic_DNA"/>
</dbReference>
<dbReference type="RefSeq" id="WP_199848532.1">
    <property type="nucleotide sequence ID" value="NZ_JAIFZM010000003.1"/>
</dbReference>
<name>A0AAW5B2X2_9BACI</name>
<keyword evidence="3" id="KW-1185">Reference proteome</keyword>
<feature type="compositionally biased region" description="Basic and acidic residues" evidence="1">
    <location>
        <begin position="1"/>
        <end position="33"/>
    </location>
</feature>
<dbReference type="Proteomes" id="UP001199631">
    <property type="component" value="Unassembled WGS sequence"/>
</dbReference>
<reference evidence="2 3" key="1">
    <citation type="journal article" date="2022" name="Evol. Bioinform. Online">
        <title>Draft Genome Sequence of Oceanobacillus jordanicus Strain GSFE11, a Halotolerant Plant Growth-Promoting Bacterial Endophyte Isolated From the Jordan Valley.</title>
        <authorList>
            <person name="Alhindi T."/>
            <person name="Albdaiwi R."/>
        </authorList>
    </citation>
    <scope>NUCLEOTIDE SEQUENCE [LARGE SCALE GENOMIC DNA]</scope>
    <source>
        <strain evidence="2 3">GSFE11</strain>
    </source>
</reference>
<sequence>MSEENKNKNKDKGRQRNALKYDTEPERNRKDVEFSEDTEFLNLNGKRNKRNR</sequence>
<proteinExistence type="predicted"/>
<protein>
    <submittedName>
        <fullName evidence="2">Uncharacterized protein</fullName>
    </submittedName>
</protein>
<comment type="caution">
    <text evidence="2">The sequence shown here is derived from an EMBL/GenBank/DDBJ whole genome shotgun (WGS) entry which is preliminary data.</text>
</comment>
<evidence type="ECO:0000313" key="3">
    <source>
        <dbReference type="Proteomes" id="UP001199631"/>
    </source>
</evidence>
<organism evidence="2 3">
    <name type="scientific">Oceanobacillus jordanicus</name>
    <dbReference type="NCBI Taxonomy" id="2867266"/>
    <lineage>
        <taxon>Bacteria</taxon>
        <taxon>Bacillati</taxon>
        <taxon>Bacillota</taxon>
        <taxon>Bacilli</taxon>
        <taxon>Bacillales</taxon>
        <taxon>Bacillaceae</taxon>
        <taxon>Oceanobacillus</taxon>
    </lineage>
</organism>
<accession>A0AAW5B2X2</accession>
<evidence type="ECO:0000256" key="1">
    <source>
        <dbReference type="SAM" id="MobiDB-lite"/>
    </source>
</evidence>
<dbReference type="AlphaFoldDB" id="A0AAW5B2X2"/>